<dbReference type="GO" id="GO:0005524">
    <property type="term" value="F:ATP binding"/>
    <property type="evidence" value="ECO:0007669"/>
    <property type="project" value="InterPro"/>
</dbReference>
<dbReference type="Gene3D" id="3.90.1200.10">
    <property type="match status" value="1"/>
</dbReference>
<dbReference type="EMBL" id="CP162599">
    <property type="protein sequence ID" value="XDK32136.1"/>
    <property type="molecule type" value="Genomic_DNA"/>
</dbReference>
<name>A0AB39HQ31_9BACI</name>
<dbReference type="SUPFAM" id="SSF56112">
    <property type="entry name" value="Protein kinase-like (PK-like)"/>
    <property type="match status" value="2"/>
</dbReference>
<organism evidence="2">
    <name type="scientific">Ornithinibacillus sp. 4-3</name>
    <dbReference type="NCBI Taxonomy" id="3231488"/>
    <lineage>
        <taxon>Bacteria</taxon>
        <taxon>Bacillati</taxon>
        <taxon>Bacillota</taxon>
        <taxon>Bacilli</taxon>
        <taxon>Bacillales</taxon>
        <taxon>Bacillaceae</taxon>
        <taxon>Ornithinibacillus</taxon>
    </lineage>
</organism>
<dbReference type="PROSITE" id="PS50011">
    <property type="entry name" value="PROTEIN_KINASE_DOM"/>
    <property type="match status" value="1"/>
</dbReference>
<dbReference type="InterPro" id="IPR000719">
    <property type="entry name" value="Prot_kinase_dom"/>
</dbReference>
<gene>
    <name evidence="2" type="ORF">AB4Y30_14120</name>
</gene>
<dbReference type="PANTHER" id="PTHR41283:SF1">
    <property type="entry name" value="AMINOGLYCOSIDE PHOSPHOTRANSFERASE DOMAIN-CONTAINING PROTEIN"/>
    <property type="match status" value="1"/>
</dbReference>
<dbReference type="RefSeq" id="WP_368652857.1">
    <property type="nucleotide sequence ID" value="NZ_CP162599.1"/>
</dbReference>
<reference evidence="2" key="1">
    <citation type="submission" date="2024-07" db="EMBL/GenBank/DDBJ databases">
        <title>Halotolerant mesophilic bacterium Ornithinibacillus sp. 4-3, sp. nov., isolated from soil.</title>
        <authorList>
            <person name="Sidarenka A.V."/>
            <person name="Guliayeva D.E."/>
            <person name="Leanovich S.I."/>
            <person name="Hileuskaya K.S."/>
            <person name="Akhremchuk A.E."/>
            <person name="Sikolenko M.A."/>
            <person name="Valentovich L.N."/>
        </authorList>
    </citation>
    <scope>NUCLEOTIDE SEQUENCE</scope>
    <source>
        <strain evidence="2">4-3</strain>
    </source>
</reference>
<dbReference type="AlphaFoldDB" id="A0AB39HQ31"/>
<sequence length="572" mass="66417">MQNIPGYNSFIKIEQIHIGWSDDEKYYVETSDGQRLLLRITDISHYDGKKAEYELMSQVARLGVSMSQPLSFGTCNNGKSVYSLFTWCDGADAEDVLPLLTEAEQYELGIKSGKMLQLIHSLPAPKEQEAWDIYFNRKADDKITKYKACGIRFAGDDKVIEYIENHRYLLANRPQCFQHGDYHTGNMIISSDQHLSIIDFNRFDFGDPWEEFNRIVWSASVSPYFATGQLKGYFDGEPPLEFFKLLALYISSNILSSFPWAIKEGEQELETMKNQAQDVLSWFDHMNSPVPTWYLKDFYIQYLDDIPYKLKEPFDMSFIQQYGKVFKVFDDQDSGNICFGVENGENRYFIKFAGAPTEQYSGTLEDAIERLKATIPVYKDLAHANLIKFIKAEDIDGGFAAIFYWVDGECMGRQYPLSRRKFLQLPFSKRLAVFDKILTFHHHVSKQNYVAIDFYDGSILYDFNAEQTMICDIDFYAEMPYVNNVGRMWGSSRFMSPEEFEQGAIIDEITNVYLMGATAFALFANFSRLKENWQLSMELYEVAIKAVRNERNLRQQSIQQFIKEWNMAKTQI</sequence>
<evidence type="ECO:0000259" key="1">
    <source>
        <dbReference type="PROSITE" id="PS50011"/>
    </source>
</evidence>
<proteinExistence type="predicted"/>
<dbReference type="EC" id="2.7.1.-" evidence="2"/>
<protein>
    <submittedName>
        <fullName evidence="2">Aminoglycoside phosphotransferase family protein</fullName>
        <ecNumber evidence="2">2.7.1.-</ecNumber>
    </submittedName>
</protein>
<dbReference type="InterPro" id="IPR002575">
    <property type="entry name" value="Aminoglycoside_PTrfase"/>
</dbReference>
<keyword evidence="2" id="KW-0808">Transferase</keyword>
<feature type="domain" description="Protein kinase" evidence="1">
    <location>
        <begin position="311"/>
        <end position="572"/>
    </location>
</feature>
<dbReference type="GO" id="GO:0004672">
    <property type="term" value="F:protein kinase activity"/>
    <property type="evidence" value="ECO:0007669"/>
    <property type="project" value="InterPro"/>
</dbReference>
<dbReference type="PANTHER" id="PTHR41283">
    <property type="entry name" value="AMINOGLYCOSIDE PHOSPHOTRANSFERASE"/>
    <property type="match status" value="1"/>
</dbReference>
<accession>A0AB39HQ31</accession>
<dbReference type="InterPro" id="IPR011009">
    <property type="entry name" value="Kinase-like_dom_sf"/>
</dbReference>
<dbReference type="Gene3D" id="1.10.510.10">
    <property type="entry name" value="Transferase(Phosphotransferase) domain 1"/>
    <property type="match status" value="1"/>
</dbReference>
<evidence type="ECO:0000313" key="2">
    <source>
        <dbReference type="EMBL" id="XDK32136.1"/>
    </source>
</evidence>
<dbReference type="Pfam" id="PF01636">
    <property type="entry name" value="APH"/>
    <property type="match status" value="1"/>
</dbReference>